<sequence>MCILLDDVDYLSGPLWLIPGSHLLGDISMPIGNRAKSVNRWANDTSETLSYQVPSNDVNSLLENTEPKALVGKAGDVIFFHPQVVHCSSNNLSSVDRRLLIITYNQKSNAGIKASSRPEFLSSRLK</sequence>
<dbReference type="Pfam" id="PF05721">
    <property type="entry name" value="PhyH"/>
    <property type="match status" value="1"/>
</dbReference>
<dbReference type="InterPro" id="IPR008775">
    <property type="entry name" value="Phytyl_CoA_dOase-like"/>
</dbReference>
<protein>
    <recommendedName>
        <fullName evidence="3">Phytanoyl-CoA dioxygenase</fullName>
    </recommendedName>
</protein>
<dbReference type="RefSeq" id="WP_081220988.1">
    <property type="nucleotide sequence ID" value="NZ_AUYC01000018.1"/>
</dbReference>
<dbReference type="PANTHER" id="PTHR20883">
    <property type="entry name" value="PHYTANOYL-COA DIOXYGENASE DOMAIN CONTAINING 1"/>
    <property type="match status" value="1"/>
</dbReference>
<dbReference type="PATRIC" id="fig|1365248.3.peg.1444"/>
<dbReference type="Gene3D" id="2.60.120.620">
    <property type="entry name" value="q2cbj1_9rhob like domain"/>
    <property type="match status" value="1"/>
</dbReference>
<reference evidence="1 2" key="1">
    <citation type="submission" date="2013-07" db="EMBL/GenBank/DDBJ databases">
        <title>Comparative Genomic and Metabolomic Analysis of Twelve Strains of Pseudoalteromonas luteoviolacea.</title>
        <authorList>
            <person name="Vynne N.G."/>
            <person name="Mansson M."/>
            <person name="Gram L."/>
        </authorList>
    </citation>
    <scope>NUCLEOTIDE SEQUENCE [LARGE SCALE GENOMIC DNA]</scope>
    <source>
        <strain evidence="1 2">CPMOR-1</strain>
    </source>
</reference>
<dbReference type="Proteomes" id="UP000076486">
    <property type="component" value="Unassembled WGS sequence"/>
</dbReference>
<name>A0A162BPQ2_9GAMM</name>
<proteinExistence type="predicted"/>
<dbReference type="AlphaFoldDB" id="A0A162BPQ2"/>
<dbReference type="EMBL" id="AUYC01000018">
    <property type="protein sequence ID" value="KZN65247.1"/>
    <property type="molecule type" value="Genomic_DNA"/>
</dbReference>
<organism evidence="1 2">
    <name type="scientific">Pseudoalteromonas luteoviolacea CPMOR-1</name>
    <dbReference type="NCBI Taxonomy" id="1365248"/>
    <lineage>
        <taxon>Bacteria</taxon>
        <taxon>Pseudomonadati</taxon>
        <taxon>Pseudomonadota</taxon>
        <taxon>Gammaproteobacteria</taxon>
        <taxon>Alteromonadales</taxon>
        <taxon>Pseudoalteromonadaceae</taxon>
        <taxon>Pseudoalteromonas</taxon>
    </lineage>
</organism>
<comment type="caution">
    <text evidence="1">The sequence shown here is derived from an EMBL/GenBank/DDBJ whole genome shotgun (WGS) entry which is preliminary data.</text>
</comment>
<evidence type="ECO:0000313" key="2">
    <source>
        <dbReference type="Proteomes" id="UP000076486"/>
    </source>
</evidence>
<accession>A0A162BPQ2</accession>
<dbReference type="GO" id="GO:0016706">
    <property type="term" value="F:2-oxoglutarate-dependent dioxygenase activity"/>
    <property type="evidence" value="ECO:0007669"/>
    <property type="project" value="UniProtKB-ARBA"/>
</dbReference>
<evidence type="ECO:0000313" key="1">
    <source>
        <dbReference type="EMBL" id="KZN65247.1"/>
    </source>
</evidence>
<dbReference type="GO" id="GO:0005506">
    <property type="term" value="F:iron ion binding"/>
    <property type="evidence" value="ECO:0007669"/>
    <property type="project" value="UniProtKB-ARBA"/>
</dbReference>
<gene>
    <name evidence="1" type="ORF">N473_01345</name>
</gene>
<evidence type="ECO:0008006" key="3">
    <source>
        <dbReference type="Google" id="ProtNLM"/>
    </source>
</evidence>
<dbReference type="PANTHER" id="PTHR20883:SF46">
    <property type="entry name" value="PHYTANOYL-COA HYDROXYLASE"/>
    <property type="match status" value="1"/>
</dbReference>
<dbReference type="SUPFAM" id="SSF51197">
    <property type="entry name" value="Clavaminate synthase-like"/>
    <property type="match status" value="1"/>
</dbReference>